<sequence length="73" mass="7939">MNPRPTLANWCRNHSGDILPGARCPRMRGGHGTSGEFGGIYVTLRSPPGRFRPGSPVTWRLPDVATYGWMAGS</sequence>
<reference evidence="1 3" key="1">
    <citation type="journal article" date="2014" name="BMC Genomics">
        <title>Genome sequence of Anopheles sinensis provides insight into genetics basis of mosquito competence for malaria parasites.</title>
        <authorList>
            <person name="Zhou D."/>
            <person name="Zhang D."/>
            <person name="Ding G."/>
            <person name="Shi L."/>
            <person name="Hou Q."/>
            <person name="Ye Y."/>
            <person name="Xu Y."/>
            <person name="Zhou H."/>
            <person name="Xiong C."/>
            <person name="Li S."/>
            <person name="Yu J."/>
            <person name="Hong S."/>
            <person name="Yu X."/>
            <person name="Zou P."/>
            <person name="Chen C."/>
            <person name="Chang X."/>
            <person name="Wang W."/>
            <person name="Lv Y."/>
            <person name="Sun Y."/>
            <person name="Ma L."/>
            <person name="Shen B."/>
            <person name="Zhu C."/>
        </authorList>
    </citation>
    <scope>NUCLEOTIDE SEQUENCE [LARGE SCALE GENOMIC DNA]</scope>
</reference>
<proteinExistence type="predicted"/>
<protein>
    <submittedName>
        <fullName evidence="1 2">Uncharacterized protein</fullName>
    </submittedName>
</protein>
<evidence type="ECO:0000313" key="3">
    <source>
        <dbReference type="Proteomes" id="UP000030765"/>
    </source>
</evidence>
<dbReference type="Proteomes" id="UP000030765">
    <property type="component" value="Unassembled WGS sequence"/>
</dbReference>
<name>A0A084VT53_ANOSI</name>
<accession>A0A084VT53</accession>
<reference evidence="2" key="2">
    <citation type="submission" date="2020-05" db="UniProtKB">
        <authorList>
            <consortium name="EnsemblMetazoa"/>
        </authorList>
    </citation>
    <scope>IDENTIFICATION</scope>
</reference>
<organism evidence="1">
    <name type="scientific">Anopheles sinensis</name>
    <name type="common">Mosquito</name>
    <dbReference type="NCBI Taxonomy" id="74873"/>
    <lineage>
        <taxon>Eukaryota</taxon>
        <taxon>Metazoa</taxon>
        <taxon>Ecdysozoa</taxon>
        <taxon>Arthropoda</taxon>
        <taxon>Hexapoda</taxon>
        <taxon>Insecta</taxon>
        <taxon>Pterygota</taxon>
        <taxon>Neoptera</taxon>
        <taxon>Endopterygota</taxon>
        <taxon>Diptera</taxon>
        <taxon>Nematocera</taxon>
        <taxon>Culicoidea</taxon>
        <taxon>Culicidae</taxon>
        <taxon>Anophelinae</taxon>
        <taxon>Anopheles</taxon>
    </lineage>
</organism>
<evidence type="ECO:0000313" key="1">
    <source>
        <dbReference type="EMBL" id="KFB41147.1"/>
    </source>
</evidence>
<dbReference type="AlphaFoldDB" id="A0A084VT53"/>
<dbReference type="VEuPathDB" id="VectorBase:ASIC008694"/>
<keyword evidence="3" id="KW-1185">Reference proteome</keyword>
<dbReference type="EMBL" id="KE525060">
    <property type="protein sequence ID" value="KFB41147.1"/>
    <property type="molecule type" value="Genomic_DNA"/>
</dbReference>
<dbReference type="EnsemblMetazoa" id="ASIC008694-RA">
    <property type="protein sequence ID" value="ASIC008694-PA"/>
    <property type="gene ID" value="ASIC008694"/>
</dbReference>
<dbReference type="EMBL" id="ATLV01016185">
    <property type="status" value="NOT_ANNOTATED_CDS"/>
    <property type="molecule type" value="Genomic_DNA"/>
</dbReference>
<gene>
    <name evidence="1" type="ORF">ZHAS_00008694</name>
</gene>
<evidence type="ECO:0000313" key="2">
    <source>
        <dbReference type="EnsemblMetazoa" id="ASIC008694-PA"/>
    </source>
</evidence>